<dbReference type="InterPro" id="IPR011652">
    <property type="entry name" value="MORN_2"/>
</dbReference>
<evidence type="ECO:0000313" key="2">
    <source>
        <dbReference type="EMBL" id="TLE02232.1"/>
    </source>
</evidence>
<keyword evidence="3" id="KW-1185">Reference proteome</keyword>
<reference evidence="2 3" key="1">
    <citation type="journal article" date="2014" name="Genome Announc.">
        <title>Draft genome sequences of eight enterohepatic helicobacter species isolated from both laboratory and wild rodents.</title>
        <authorList>
            <person name="Sheh A."/>
            <person name="Shen Z."/>
            <person name="Fox J.G."/>
        </authorList>
    </citation>
    <scope>NUCLEOTIDE SEQUENCE [LARGE SCALE GENOMIC DNA]</scope>
    <source>
        <strain evidence="2 3">MIT 01-6451</strain>
    </source>
</reference>
<comment type="caution">
    <text evidence="2">The sequence shown here is derived from an EMBL/GenBank/DDBJ whole genome shotgun (WGS) entry which is preliminary data.</text>
</comment>
<evidence type="ECO:0000313" key="3">
    <source>
        <dbReference type="Proteomes" id="UP000029707"/>
    </source>
</evidence>
<gene>
    <name evidence="2" type="ORF">LS65_003595</name>
</gene>
<dbReference type="AlphaFoldDB" id="A0A4U8TNW7"/>
<dbReference type="SUPFAM" id="SSF82185">
    <property type="entry name" value="Histone H3 K4-specific methyltransferase SET7/9 N-terminal domain"/>
    <property type="match status" value="1"/>
</dbReference>
<feature type="compositionally biased region" description="Polar residues" evidence="1">
    <location>
        <begin position="65"/>
        <end position="76"/>
    </location>
</feature>
<name>A0A4U8TNW7_9HELI</name>
<sequence>MVRRGEMRKQYIKWTQIAISGVLLCGLCACIEQEVAVAQASKQTKEAKELKQTKQVKQVVKPQPNIKSKNNLSSHMIPNKVATPKDTQPNPKEINLKNDGVYPQSMLETISGEQSQEEVQEDGRTYQAVITYKPGTKIKHGKETLYYLDGALAQVAFYVDGKREGLYQIFSQRGVLIYEAYYNGGVLHGLCRLFDVKNGSLRSEMNFVYGTQEGEMKIYDTSGALWHSIEYKNGKKNGIAKEFDENGKIVREVIYRDDIEISR</sequence>
<accession>A0A4U8TNW7</accession>
<evidence type="ECO:0000256" key="1">
    <source>
        <dbReference type="SAM" id="MobiDB-lite"/>
    </source>
</evidence>
<dbReference type="EMBL" id="JRMQ02000003">
    <property type="protein sequence ID" value="TLE02232.1"/>
    <property type="molecule type" value="Genomic_DNA"/>
</dbReference>
<dbReference type="Gene3D" id="2.20.110.10">
    <property type="entry name" value="Histone H3 K4-specific methyltransferase SET7/9 N-terminal domain"/>
    <property type="match status" value="2"/>
</dbReference>
<dbReference type="Proteomes" id="UP000029707">
    <property type="component" value="Unassembled WGS sequence"/>
</dbReference>
<proteinExistence type="predicted"/>
<protein>
    <submittedName>
        <fullName evidence="2">Toxin-antitoxin system YwqK family antitoxin</fullName>
    </submittedName>
</protein>
<dbReference type="PROSITE" id="PS51257">
    <property type="entry name" value="PROKAR_LIPOPROTEIN"/>
    <property type="match status" value="1"/>
</dbReference>
<feature type="region of interest" description="Disordered" evidence="1">
    <location>
        <begin position="65"/>
        <end position="98"/>
    </location>
</feature>
<dbReference type="Pfam" id="PF07661">
    <property type="entry name" value="MORN_2"/>
    <property type="match status" value="3"/>
</dbReference>
<dbReference type="OrthoDB" id="5325338at2"/>
<organism evidence="2 3">
    <name type="scientific">Helicobacter japonicus</name>
    <dbReference type="NCBI Taxonomy" id="425400"/>
    <lineage>
        <taxon>Bacteria</taxon>
        <taxon>Pseudomonadati</taxon>
        <taxon>Campylobacterota</taxon>
        <taxon>Epsilonproteobacteria</taxon>
        <taxon>Campylobacterales</taxon>
        <taxon>Helicobacteraceae</taxon>
        <taxon>Helicobacter</taxon>
    </lineage>
</organism>